<proteinExistence type="predicted"/>
<reference evidence="1" key="1">
    <citation type="journal article" date="2017" name="Mycologia">
        <title>Fusarium algeriense, sp. nov., a novel toxigenic crown rot pathogen of durum wheat from Algeria is nested in the Fusarium burgessii species complex.</title>
        <authorList>
            <person name="Laraba I."/>
            <person name="Keddad A."/>
            <person name="Boureghda H."/>
            <person name="Abdallah N."/>
            <person name="Vaughan M.M."/>
            <person name="Proctor R.H."/>
            <person name="Busman M."/>
            <person name="O'Donnell K."/>
        </authorList>
    </citation>
    <scope>NUCLEOTIDE SEQUENCE</scope>
    <source>
        <strain evidence="1">NRRL 25174</strain>
    </source>
</reference>
<name>A0A9P5A3L9_9HYPO</name>
<dbReference type="Proteomes" id="UP000730481">
    <property type="component" value="Unassembled WGS sequence"/>
</dbReference>
<protein>
    <submittedName>
        <fullName evidence="1">Uncharacterized protein</fullName>
    </submittedName>
</protein>
<dbReference type="AlphaFoldDB" id="A0A9P5A3L9"/>
<comment type="caution">
    <text evidence="1">The sequence shown here is derived from an EMBL/GenBank/DDBJ whole genome shotgun (WGS) entry which is preliminary data.</text>
</comment>
<dbReference type="EMBL" id="PVQB02001396">
    <property type="protein sequence ID" value="KAF4331800.1"/>
    <property type="molecule type" value="Genomic_DNA"/>
</dbReference>
<dbReference type="OrthoDB" id="6499973at2759"/>
<accession>A0A9P5A3L9</accession>
<gene>
    <name evidence="1" type="ORF">FBEOM_14431</name>
</gene>
<keyword evidence="2" id="KW-1185">Reference proteome</keyword>
<evidence type="ECO:0000313" key="2">
    <source>
        <dbReference type="Proteomes" id="UP000730481"/>
    </source>
</evidence>
<reference evidence="1" key="2">
    <citation type="submission" date="2020-02" db="EMBL/GenBank/DDBJ databases">
        <title>Identification and distribution of gene clusters putatively required for synthesis of sphingolipid metabolism inhibitors in phylogenetically diverse species of the filamentous fungus Fusarium.</title>
        <authorList>
            <person name="Kim H.-S."/>
            <person name="Busman M."/>
            <person name="Brown D.W."/>
            <person name="Divon H."/>
            <person name="Uhlig S."/>
            <person name="Proctor R.H."/>
        </authorList>
    </citation>
    <scope>NUCLEOTIDE SEQUENCE</scope>
    <source>
        <strain evidence="1">NRRL 25174</strain>
    </source>
</reference>
<sequence>MREIREVCLKELPEAGQNTEGANSCFALVADEAVLKDIARGIFVIKVVGYDWNEGRASRGWVRIPTGDVLRLWESLLFCDATDSDMYDEIHFEMSEPDLERYIWQGVPSMYTTGDCSEAQTAQLKNRPQRIRFRTELRQQGDQDAHDPTALQREAFV</sequence>
<organism evidence="1 2">
    <name type="scientific">Fusarium beomiforme</name>
    <dbReference type="NCBI Taxonomy" id="44412"/>
    <lineage>
        <taxon>Eukaryota</taxon>
        <taxon>Fungi</taxon>
        <taxon>Dikarya</taxon>
        <taxon>Ascomycota</taxon>
        <taxon>Pezizomycotina</taxon>
        <taxon>Sordariomycetes</taxon>
        <taxon>Hypocreomycetidae</taxon>
        <taxon>Hypocreales</taxon>
        <taxon>Nectriaceae</taxon>
        <taxon>Fusarium</taxon>
        <taxon>Fusarium burgessii species complex</taxon>
    </lineage>
</organism>
<evidence type="ECO:0000313" key="1">
    <source>
        <dbReference type="EMBL" id="KAF4331800.1"/>
    </source>
</evidence>